<dbReference type="Proteomes" id="UP001321760">
    <property type="component" value="Unassembled WGS sequence"/>
</dbReference>
<dbReference type="AlphaFoldDB" id="A0AAV9GMM9"/>
<name>A0AAV9GMM9_9PEZI</name>
<protein>
    <recommendedName>
        <fullName evidence="4">Cyanovirin-N domain-containing protein</fullName>
    </recommendedName>
</protein>
<organism evidence="2 3">
    <name type="scientific">Podospora aff. communis PSN243</name>
    <dbReference type="NCBI Taxonomy" id="3040156"/>
    <lineage>
        <taxon>Eukaryota</taxon>
        <taxon>Fungi</taxon>
        <taxon>Dikarya</taxon>
        <taxon>Ascomycota</taxon>
        <taxon>Pezizomycotina</taxon>
        <taxon>Sordariomycetes</taxon>
        <taxon>Sordariomycetidae</taxon>
        <taxon>Sordariales</taxon>
        <taxon>Podosporaceae</taxon>
        <taxon>Podospora</taxon>
    </lineage>
</organism>
<evidence type="ECO:0000313" key="2">
    <source>
        <dbReference type="EMBL" id="KAK4449591.1"/>
    </source>
</evidence>
<sequence>MVSIKSLVILAFGALTSAEYLGIVEITGQWYDEQSCHEQAPIWRIMDYGDKHIDAAGGRECNSRGRLLASNTRRLEGCSSGWNNGYRVCTTSYGANVHKNGKHQRCIKERTTVYHCLSHVPCWETHRRVMKCEGKWHNDT</sequence>
<keyword evidence="1" id="KW-0732">Signal</keyword>
<feature type="signal peptide" evidence="1">
    <location>
        <begin position="1"/>
        <end position="18"/>
    </location>
</feature>
<reference evidence="2" key="1">
    <citation type="journal article" date="2023" name="Mol. Phylogenet. Evol.">
        <title>Genome-scale phylogeny and comparative genomics of the fungal order Sordariales.</title>
        <authorList>
            <person name="Hensen N."/>
            <person name="Bonometti L."/>
            <person name="Westerberg I."/>
            <person name="Brannstrom I.O."/>
            <person name="Guillou S."/>
            <person name="Cros-Aarteil S."/>
            <person name="Calhoun S."/>
            <person name="Haridas S."/>
            <person name="Kuo A."/>
            <person name="Mondo S."/>
            <person name="Pangilinan J."/>
            <person name="Riley R."/>
            <person name="LaButti K."/>
            <person name="Andreopoulos B."/>
            <person name="Lipzen A."/>
            <person name="Chen C."/>
            <person name="Yan M."/>
            <person name="Daum C."/>
            <person name="Ng V."/>
            <person name="Clum A."/>
            <person name="Steindorff A."/>
            <person name="Ohm R.A."/>
            <person name="Martin F."/>
            <person name="Silar P."/>
            <person name="Natvig D.O."/>
            <person name="Lalanne C."/>
            <person name="Gautier V."/>
            <person name="Ament-Velasquez S.L."/>
            <person name="Kruys A."/>
            <person name="Hutchinson M.I."/>
            <person name="Powell A.J."/>
            <person name="Barry K."/>
            <person name="Miller A.N."/>
            <person name="Grigoriev I.V."/>
            <person name="Debuchy R."/>
            <person name="Gladieux P."/>
            <person name="Hiltunen Thoren M."/>
            <person name="Johannesson H."/>
        </authorList>
    </citation>
    <scope>NUCLEOTIDE SEQUENCE</scope>
    <source>
        <strain evidence="2">PSN243</strain>
    </source>
</reference>
<evidence type="ECO:0000313" key="3">
    <source>
        <dbReference type="Proteomes" id="UP001321760"/>
    </source>
</evidence>
<dbReference type="EMBL" id="MU865936">
    <property type="protein sequence ID" value="KAK4449591.1"/>
    <property type="molecule type" value="Genomic_DNA"/>
</dbReference>
<feature type="chain" id="PRO_5043821496" description="Cyanovirin-N domain-containing protein" evidence="1">
    <location>
        <begin position="19"/>
        <end position="140"/>
    </location>
</feature>
<proteinExistence type="predicted"/>
<evidence type="ECO:0000256" key="1">
    <source>
        <dbReference type="SAM" id="SignalP"/>
    </source>
</evidence>
<reference evidence="2" key="2">
    <citation type="submission" date="2023-05" db="EMBL/GenBank/DDBJ databases">
        <authorList>
            <consortium name="Lawrence Berkeley National Laboratory"/>
            <person name="Steindorff A."/>
            <person name="Hensen N."/>
            <person name="Bonometti L."/>
            <person name="Westerberg I."/>
            <person name="Brannstrom I.O."/>
            <person name="Guillou S."/>
            <person name="Cros-Aarteil S."/>
            <person name="Calhoun S."/>
            <person name="Haridas S."/>
            <person name="Kuo A."/>
            <person name="Mondo S."/>
            <person name="Pangilinan J."/>
            <person name="Riley R."/>
            <person name="Labutti K."/>
            <person name="Andreopoulos B."/>
            <person name="Lipzen A."/>
            <person name="Chen C."/>
            <person name="Yanf M."/>
            <person name="Daum C."/>
            <person name="Ng V."/>
            <person name="Clum A."/>
            <person name="Ohm R."/>
            <person name="Martin F."/>
            <person name="Silar P."/>
            <person name="Natvig D."/>
            <person name="Lalanne C."/>
            <person name="Gautier V."/>
            <person name="Ament-Velasquez S.L."/>
            <person name="Kruys A."/>
            <person name="Hutchinson M.I."/>
            <person name="Powell A.J."/>
            <person name="Barry K."/>
            <person name="Miller A.N."/>
            <person name="Grigoriev I.V."/>
            <person name="Debuchy R."/>
            <person name="Gladieux P."/>
            <person name="Thoren M.H."/>
            <person name="Johannesson H."/>
        </authorList>
    </citation>
    <scope>NUCLEOTIDE SEQUENCE</scope>
    <source>
        <strain evidence="2">PSN243</strain>
    </source>
</reference>
<comment type="caution">
    <text evidence="2">The sequence shown here is derived from an EMBL/GenBank/DDBJ whole genome shotgun (WGS) entry which is preliminary data.</text>
</comment>
<gene>
    <name evidence="2" type="ORF">QBC34DRAFT_462819</name>
</gene>
<keyword evidence="3" id="KW-1185">Reference proteome</keyword>
<accession>A0AAV9GMM9</accession>
<evidence type="ECO:0008006" key="4">
    <source>
        <dbReference type="Google" id="ProtNLM"/>
    </source>
</evidence>